<evidence type="ECO:0000259" key="17">
    <source>
        <dbReference type="PROSITE" id="PS50089"/>
    </source>
</evidence>
<name>A0AA97JAE5_EUBMA</name>
<keyword evidence="6 13" id="KW-0227">DNA damage</keyword>
<dbReference type="Gene3D" id="3.30.40.10">
    <property type="entry name" value="Zinc/RING finger domain, C3HC4 (zinc finger)"/>
    <property type="match status" value="1"/>
</dbReference>
<evidence type="ECO:0000256" key="4">
    <source>
        <dbReference type="ARBA" id="ARBA00022679"/>
    </source>
</evidence>
<dbReference type="SMART" id="SM00240">
    <property type="entry name" value="FHA"/>
    <property type="match status" value="1"/>
</dbReference>
<dbReference type="GO" id="GO:0000151">
    <property type="term" value="C:ubiquitin ligase complex"/>
    <property type="evidence" value="ECO:0007669"/>
    <property type="project" value="UniProtKB-UniRule"/>
</dbReference>
<dbReference type="GO" id="GO:0042393">
    <property type="term" value="F:histone binding"/>
    <property type="evidence" value="ECO:0007669"/>
    <property type="project" value="UniProtKB-UniRule"/>
</dbReference>
<dbReference type="FunFam" id="1.20.5.170:FF:000050">
    <property type="entry name" value="E3 ubiquitin-protein ligase RNF8"/>
    <property type="match status" value="1"/>
</dbReference>
<dbReference type="GO" id="GO:0006511">
    <property type="term" value="P:ubiquitin-dependent protein catabolic process"/>
    <property type="evidence" value="ECO:0007669"/>
    <property type="project" value="TreeGrafter"/>
</dbReference>
<dbReference type="CTD" id="9025"/>
<evidence type="ECO:0000256" key="5">
    <source>
        <dbReference type="ARBA" id="ARBA00022723"/>
    </source>
</evidence>
<evidence type="ECO:0000313" key="19">
    <source>
        <dbReference type="RefSeq" id="XP_054833939.1"/>
    </source>
</evidence>
<dbReference type="PANTHER" id="PTHR15067:SF4">
    <property type="entry name" value="E3 UBIQUITIN-PROTEIN LIGASE RNF8"/>
    <property type="match status" value="1"/>
</dbReference>
<dbReference type="InterPro" id="IPR018957">
    <property type="entry name" value="Znf_C3HC4_RING-type"/>
</dbReference>
<dbReference type="InterPro" id="IPR001841">
    <property type="entry name" value="Znf_RING"/>
</dbReference>
<evidence type="ECO:0000256" key="2">
    <source>
        <dbReference type="ARBA" id="ARBA00005797"/>
    </source>
</evidence>
<dbReference type="InterPro" id="IPR017907">
    <property type="entry name" value="Znf_RING_CS"/>
</dbReference>
<comment type="subcellular location">
    <subcellularLocation>
        <location evidence="1">Nucleus</location>
    </subcellularLocation>
</comment>
<dbReference type="KEGG" id="emc:129328714"/>
<dbReference type="GO" id="GO:0005634">
    <property type="term" value="C:nucleus"/>
    <property type="evidence" value="ECO:0007669"/>
    <property type="project" value="UniProtKB-SubCell"/>
</dbReference>
<dbReference type="GO" id="GO:0043130">
    <property type="term" value="F:ubiquitin binding"/>
    <property type="evidence" value="ECO:0007669"/>
    <property type="project" value="UniProtKB-UniRule"/>
</dbReference>
<evidence type="ECO:0000256" key="3">
    <source>
        <dbReference type="ARBA" id="ARBA00017908"/>
    </source>
</evidence>
<dbReference type="GeneID" id="129328714"/>
<dbReference type="CDD" id="cd22663">
    <property type="entry name" value="FHA_RNF8"/>
    <property type="match status" value="1"/>
</dbReference>
<keyword evidence="4 13" id="KW-0808">Transferase</keyword>
<dbReference type="HAMAP" id="MF_03067">
    <property type="entry name" value="RNF8"/>
    <property type="match status" value="1"/>
</dbReference>
<dbReference type="InterPro" id="IPR008984">
    <property type="entry name" value="SMAD_FHA_dom_sf"/>
</dbReference>
<keyword evidence="11 13" id="KW-0234">DNA repair</keyword>
<keyword evidence="10 13" id="KW-0156">Chromatin regulator</keyword>
<dbReference type="RefSeq" id="XP_054833939.1">
    <property type="nucleotide sequence ID" value="XM_054977964.1"/>
</dbReference>
<dbReference type="SUPFAM" id="SSF57850">
    <property type="entry name" value="RING/U-box"/>
    <property type="match status" value="1"/>
</dbReference>
<feature type="compositionally biased region" description="Basic and acidic residues" evidence="15">
    <location>
        <begin position="181"/>
        <end position="194"/>
    </location>
</feature>
<dbReference type="GO" id="GO:0061630">
    <property type="term" value="F:ubiquitin protein ligase activity"/>
    <property type="evidence" value="ECO:0007669"/>
    <property type="project" value="UniProtKB-EC"/>
</dbReference>
<evidence type="ECO:0000256" key="8">
    <source>
        <dbReference type="ARBA" id="ARBA00022786"/>
    </source>
</evidence>
<dbReference type="GO" id="GO:0008270">
    <property type="term" value="F:zinc ion binding"/>
    <property type="evidence" value="ECO:0007669"/>
    <property type="project" value="UniProtKB-KW"/>
</dbReference>
<dbReference type="InterPro" id="IPR017335">
    <property type="entry name" value="RNF8"/>
</dbReference>
<keyword evidence="5 13" id="KW-0479">Metal-binding</keyword>
<dbReference type="PANTHER" id="PTHR15067">
    <property type="entry name" value="E3 UBIQUITIN-PROTEIN LIGASE RNF8"/>
    <property type="match status" value="1"/>
</dbReference>
<dbReference type="GO" id="GO:0070936">
    <property type="term" value="P:protein K48-linked ubiquitination"/>
    <property type="evidence" value="ECO:0007669"/>
    <property type="project" value="TreeGrafter"/>
</dbReference>
<sequence>MAECFGGGIRVPCPSGVSGQVWCLKRAGMNEEWLLLETGSEVTIGRGVGVTYQLMSKSCPLMISRNHCVFKQNTDGQWTVTDNKSLNGVWLNFERIDPSKAYLLQEGDFIQLGVPLKHRETAEYEYTLIKDEWKKVSPFLALRNDQVAEKMKDVRAKRKITLEELDPSGVEGPSNSKSKRDRLSSDGDSIEKSDGVGSELSNQPTENRDEALPPPTPSKKEKKKNHCSIVQVGNAFSLISKDQKAPSLAQSWSGLEEIMKTLAEMTKLKAKMQEKQTAVLNVRQKNKKCAPKDIQVLEQELQDLQNQLCTEQEQQQQRVEQLERTFCEELEGAKEKQGEEKLKEQLAQVLVQHRALMEELSRSKKDFEEIIKAKDRELKETKEEKEKARAQKEEALSQMTDVLENELQCTICSEHFIEAVTLNCAHSFCSFCIREWMKRKVECPICRRTILSKTRSLVLDNCIDRMVENLDVETKHRRLSLIKERKGKQAVLESPASESESSSLSSFSDSESSSITSTLDSETSSLTSVRSIMSISSYESDDYEGDSDNILAI</sequence>
<keyword evidence="7 13" id="KW-0863">Zinc-finger</keyword>
<evidence type="ECO:0000256" key="11">
    <source>
        <dbReference type="ARBA" id="ARBA00023204"/>
    </source>
</evidence>
<comment type="similarity">
    <text evidence="2">Belongs to the CHFR family.</text>
</comment>
<dbReference type="GO" id="GO:0045739">
    <property type="term" value="P:positive regulation of DNA repair"/>
    <property type="evidence" value="ECO:0007669"/>
    <property type="project" value="UniProtKB-UniRule"/>
</dbReference>
<proteinExistence type="inferred from homology"/>
<keyword evidence="9 13" id="KW-0862">Zinc</keyword>
<evidence type="ECO:0000256" key="15">
    <source>
        <dbReference type="SAM" id="MobiDB-lite"/>
    </source>
</evidence>
<organism evidence="18 19">
    <name type="scientific">Eublepharis macularius</name>
    <name type="common">Leopard gecko</name>
    <name type="synonym">Cyrtodactylus macularius</name>
    <dbReference type="NCBI Taxonomy" id="481883"/>
    <lineage>
        <taxon>Eukaryota</taxon>
        <taxon>Metazoa</taxon>
        <taxon>Chordata</taxon>
        <taxon>Craniata</taxon>
        <taxon>Vertebrata</taxon>
        <taxon>Euteleostomi</taxon>
        <taxon>Lepidosauria</taxon>
        <taxon>Squamata</taxon>
        <taxon>Bifurcata</taxon>
        <taxon>Gekkota</taxon>
        <taxon>Eublepharidae</taxon>
        <taxon>Eublepharinae</taxon>
        <taxon>Eublepharis</taxon>
    </lineage>
</organism>
<evidence type="ECO:0000256" key="7">
    <source>
        <dbReference type="ARBA" id="ARBA00022771"/>
    </source>
</evidence>
<dbReference type="FunFam" id="3.30.40.10:FF:000242">
    <property type="entry name" value="E3 ubiquitin-protein ligase RNF8"/>
    <property type="match status" value="1"/>
</dbReference>
<dbReference type="Gene3D" id="2.60.200.20">
    <property type="match status" value="1"/>
</dbReference>
<evidence type="ECO:0000256" key="6">
    <source>
        <dbReference type="ARBA" id="ARBA00022763"/>
    </source>
</evidence>
<evidence type="ECO:0000256" key="12">
    <source>
        <dbReference type="ARBA" id="ARBA00023242"/>
    </source>
</evidence>
<dbReference type="InterPro" id="IPR000253">
    <property type="entry name" value="FHA_dom"/>
</dbReference>
<comment type="pathway">
    <text evidence="13">Protein modification; protein ubiquitination.</text>
</comment>
<reference evidence="19" key="1">
    <citation type="submission" date="2025-08" db="UniProtKB">
        <authorList>
            <consortium name="RefSeq"/>
        </authorList>
    </citation>
    <scope>IDENTIFICATION</scope>
    <source>
        <tissue evidence="19">Blood</tissue>
    </source>
</reference>
<evidence type="ECO:0000256" key="1">
    <source>
        <dbReference type="ARBA" id="ARBA00004123"/>
    </source>
</evidence>
<dbReference type="PROSITE" id="PS50006">
    <property type="entry name" value="FHA_DOMAIN"/>
    <property type="match status" value="1"/>
</dbReference>
<dbReference type="GO" id="GO:0006325">
    <property type="term" value="P:chromatin organization"/>
    <property type="evidence" value="ECO:0007669"/>
    <property type="project" value="UniProtKB-KW"/>
</dbReference>
<evidence type="ECO:0000256" key="13">
    <source>
        <dbReference type="HAMAP-Rule" id="MF_03067"/>
    </source>
</evidence>
<feature type="region of interest" description="Disordered" evidence="15">
    <location>
        <begin position="164"/>
        <end position="226"/>
    </location>
</feature>
<dbReference type="FunFam" id="2.60.200.20:FF:000015">
    <property type="entry name" value="E3 ubiquitin-protein ligase RNF8"/>
    <property type="match status" value="1"/>
</dbReference>
<dbReference type="GO" id="GO:0006302">
    <property type="term" value="P:double-strand break repair"/>
    <property type="evidence" value="ECO:0007669"/>
    <property type="project" value="UniProtKB-UniRule"/>
</dbReference>
<feature type="region of interest" description="Disordered" evidence="15">
    <location>
        <begin position="490"/>
        <end position="528"/>
    </location>
</feature>
<feature type="compositionally biased region" description="Low complexity" evidence="15">
    <location>
        <begin position="492"/>
        <end position="528"/>
    </location>
</feature>
<dbReference type="GO" id="GO:0003682">
    <property type="term" value="F:chromatin binding"/>
    <property type="evidence" value="ECO:0007669"/>
    <property type="project" value="UniProtKB-UniRule"/>
</dbReference>
<keyword evidence="12 13" id="KW-0539">Nucleus</keyword>
<dbReference type="Pfam" id="PF00498">
    <property type="entry name" value="FHA"/>
    <property type="match status" value="1"/>
</dbReference>
<dbReference type="Proteomes" id="UP001190640">
    <property type="component" value="Chromosome 1"/>
</dbReference>
<evidence type="ECO:0000256" key="10">
    <source>
        <dbReference type="ARBA" id="ARBA00022853"/>
    </source>
</evidence>
<dbReference type="SUPFAM" id="SSF49879">
    <property type="entry name" value="SMAD/FHA domain"/>
    <property type="match status" value="1"/>
</dbReference>
<evidence type="ECO:0000259" key="16">
    <source>
        <dbReference type="PROSITE" id="PS50006"/>
    </source>
</evidence>
<feature type="domain" description="FHA" evidence="16">
    <location>
        <begin position="42"/>
        <end position="96"/>
    </location>
</feature>
<evidence type="ECO:0000256" key="9">
    <source>
        <dbReference type="ARBA" id="ARBA00022833"/>
    </source>
</evidence>
<dbReference type="PROSITE" id="PS50089">
    <property type="entry name" value="ZF_RING_2"/>
    <property type="match status" value="1"/>
</dbReference>
<dbReference type="GO" id="GO:0005829">
    <property type="term" value="C:cytosol"/>
    <property type="evidence" value="ECO:0007669"/>
    <property type="project" value="TreeGrafter"/>
</dbReference>
<gene>
    <name evidence="13 19" type="primary">RNF8</name>
</gene>
<accession>A0AA97JAE5</accession>
<evidence type="ECO:0000313" key="18">
    <source>
        <dbReference type="Proteomes" id="UP001190640"/>
    </source>
</evidence>
<keyword evidence="8 13" id="KW-0833">Ubl conjugation pathway</keyword>
<dbReference type="GO" id="GO:0035861">
    <property type="term" value="C:site of double-strand break"/>
    <property type="evidence" value="ECO:0007669"/>
    <property type="project" value="TreeGrafter"/>
</dbReference>
<keyword evidence="18" id="KW-1185">Reference proteome</keyword>
<feature type="coiled-coil region" evidence="14">
    <location>
        <begin position="255"/>
        <end position="405"/>
    </location>
</feature>
<dbReference type="Pfam" id="PF00097">
    <property type="entry name" value="zf-C3HC4"/>
    <property type="match status" value="1"/>
</dbReference>
<dbReference type="PROSITE" id="PS00518">
    <property type="entry name" value="ZF_RING_1"/>
    <property type="match status" value="1"/>
</dbReference>
<dbReference type="GO" id="GO:0010212">
    <property type="term" value="P:response to ionizing radiation"/>
    <property type="evidence" value="ECO:0007669"/>
    <property type="project" value="UniProtKB-UniRule"/>
</dbReference>
<keyword evidence="14" id="KW-0175">Coiled coil</keyword>
<comment type="similarity">
    <text evidence="13">Belongs to the RNF8 family.</text>
</comment>
<dbReference type="InterPro" id="IPR013083">
    <property type="entry name" value="Znf_RING/FYVE/PHD"/>
</dbReference>
<dbReference type="Gene3D" id="1.20.5.170">
    <property type="match status" value="1"/>
</dbReference>
<dbReference type="CDD" id="cd16535">
    <property type="entry name" value="RING-HC_RNF8"/>
    <property type="match status" value="1"/>
</dbReference>
<dbReference type="SMART" id="SM00184">
    <property type="entry name" value="RING"/>
    <property type="match status" value="1"/>
</dbReference>
<protein>
    <recommendedName>
        <fullName evidence="3">E3 ubiquitin-protein ligase CHFR</fullName>
    </recommendedName>
</protein>
<comment type="catalytic activity">
    <reaction evidence="13">
        <text>S-ubiquitinyl-[E2 ubiquitin-conjugating enzyme]-L-cysteine + [acceptor protein]-L-lysine = [E2 ubiquitin-conjugating enzyme]-L-cysteine + N(6)-ubiquitinyl-[acceptor protein]-L-lysine.</text>
        <dbReference type="EC" id="2.3.2.27"/>
    </reaction>
</comment>
<evidence type="ECO:0000256" key="14">
    <source>
        <dbReference type="SAM" id="Coils"/>
    </source>
</evidence>
<dbReference type="AlphaFoldDB" id="A0AA97JAE5"/>
<feature type="domain" description="RING-type" evidence="17">
    <location>
        <begin position="409"/>
        <end position="447"/>
    </location>
</feature>